<evidence type="ECO:0000259" key="20">
    <source>
        <dbReference type="SMART" id="SM00181"/>
    </source>
</evidence>
<dbReference type="AlphaFoldDB" id="A0A7G2CSU1"/>
<evidence type="ECO:0000256" key="4">
    <source>
        <dbReference type="ARBA" id="ARBA00022670"/>
    </source>
</evidence>
<dbReference type="GO" id="GO:0016020">
    <property type="term" value="C:membrane"/>
    <property type="evidence" value="ECO:0007669"/>
    <property type="project" value="UniProtKB-SubCell"/>
</dbReference>
<evidence type="ECO:0000256" key="10">
    <source>
        <dbReference type="ARBA" id="ARBA00023049"/>
    </source>
</evidence>
<keyword evidence="22" id="KW-1185">Reference proteome</keyword>
<reference evidence="21 22" key="1">
    <citation type="submission" date="2020-08" db="EMBL/GenBank/DDBJ databases">
        <authorList>
            <person name="Newling K."/>
            <person name="Davey J."/>
            <person name="Forrester S."/>
        </authorList>
    </citation>
    <scope>NUCLEOTIDE SEQUENCE [LARGE SCALE GENOMIC DNA]</scope>
    <source>
        <strain evidence="22">Crithidia deanei Carvalho (ATCC PRA-265)</strain>
    </source>
</reference>
<comment type="subcellular location">
    <subcellularLocation>
        <location evidence="2">Membrane</location>
    </subcellularLocation>
</comment>
<accession>A0A7G2CSU1</accession>
<evidence type="ECO:0000256" key="1">
    <source>
        <dbReference type="ARBA" id="ARBA00001249"/>
    </source>
</evidence>
<evidence type="ECO:0000256" key="2">
    <source>
        <dbReference type="ARBA" id="ARBA00004370"/>
    </source>
</evidence>
<feature type="domain" description="EGF-like" evidence="20">
    <location>
        <begin position="416"/>
        <end position="445"/>
    </location>
</feature>
<dbReference type="GO" id="GO:0004222">
    <property type="term" value="F:metalloendopeptidase activity"/>
    <property type="evidence" value="ECO:0007669"/>
    <property type="project" value="UniProtKB-UniRule"/>
</dbReference>
<dbReference type="GO" id="GO:0007155">
    <property type="term" value="P:cell adhesion"/>
    <property type="evidence" value="ECO:0007669"/>
    <property type="project" value="UniProtKB-KW"/>
</dbReference>
<feature type="binding site" evidence="16">
    <location>
        <position position="214"/>
    </location>
    <ligand>
        <name>Zn(2+)</name>
        <dbReference type="ChEBI" id="CHEBI:29105"/>
        <note>catalytic</note>
    </ligand>
</feature>
<dbReference type="EMBL" id="LR877172">
    <property type="protein sequence ID" value="CAD2222876.1"/>
    <property type="molecule type" value="Genomic_DNA"/>
</dbReference>
<feature type="transmembrane region" description="Helical" evidence="19">
    <location>
        <begin position="688"/>
        <end position="715"/>
    </location>
</feature>
<sequence length="787" mass="84050">MRGIKFRIGVEDLYNPEKYCQTAGQKVSDLQGSTLTCTESQVLTEAKRDYLINTLLPKATSALSSALRTMPASYSVTQSQLKYICEYFTASADLGQVTDGDFILLVAAAPTAGSVAWATYCLNNQDGKPTVGVINISPAYIGPAASSWRAVMHEIMHALGFMQLGGDQVQMRGKSVNLVTSPKVKAKAAEHYGCPDLEGMEVDDDGGAGTKGSHWKSRTAKDDLMAGYIGEVMFLSPITLAFMEETGFYTPDYNQANILPYGHGAGCNFVRQPCISGGVSAYPQYFPTAYTKQLCASDYGAVGQMQIRSVECPDLYNYFGDGMCASEARMDFCPYYMPLQVCSVSDTEWSTRCFNKFDESGAACLPISCNFDAQTYTVGGATCTPGESVTVDAASYKCLHFYEACPYRMTGDPVKSCTPDCKTCNNGVCEACNDPYVLSASKTCELPTPDCTPNCKTCNNGVCEACNDPYVLSASKTCQLPTPTCTPNCKTCNNGVCEACNDPYVLSASKTCELPTPDCTPNCKTCNNGVCEACNDPYVLSASKTCELPTPDCTPNCKTCNNGVCEACNDPYVLSASKTCQLPTPTCTPNCKTCNNGVCEACNDPYVLSASKTCDYPSGTCTTNCKTCNNNVCTQCEDAYMITSESSLCVSKIESCVSASDDGKCTSCDGSRKPSEDGSKCVSKGIPWWVWLIIGIVGAVVVLAIIISAICCCCCSDTNLYGESKSSHSSRSSSRSSRGFDDSYSDSYSGSYSSSCTGSYSGSSSRSSSRSSSSSSWRTGSSSGRYY</sequence>
<comment type="catalytic activity">
    <reaction evidence="1">
        <text>Preference for hydrophobic residues at P1 and P1' and basic residues at P2' and P3'. A model nonapeptide is cleaved at -Ala-Tyr-|-Leu-Lys-Lys-.</text>
        <dbReference type="EC" id="3.4.24.36"/>
    </reaction>
</comment>
<evidence type="ECO:0000256" key="19">
    <source>
        <dbReference type="SAM" id="Phobius"/>
    </source>
</evidence>
<feature type="region of interest" description="Disordered" evidence="18">
    <location>
        <begin position="722"/>
        <end position="787"/>
    </location>
</feature>
<dbReference type="GO" id="GO:0005737">
    <property type="term" value="C:cytoplasm"/>
    <property type="evidence" value="ECO:0007669"/>
    <property type="project" value="TreeGrafter"/>
</dbReference>
<comment type="cofactor">
    <cofactor evidence="16 17">
        <name>Zn(2+)</name>
        <dbReference type="ChEBI" id="CHEBI:29105"/>
    </cofactor>
    <text evidence="16 17">Binds 1 zinc ion per subunit.</text>
</comment>
<evidence type="ECO:0000256" key="13">
    <source>
        <dbReference type="ARBA" id="ARBA00023157"/>
    </source>
</evidence>
<feature type="active site" evidence="15">
    <location>
        <position position="154"/>
    </location>
</feature>
<feature type="binding site" evidence="16">
    <location>
        <position position="153"/>
    </location>
    <ligand>
        <name>Zn(2+)</name>
        <dbReference type="ChEBI" id="CHEBI:29105"/>
        <note>catalytic</note>
    </ligand>
</feature>
<gene>
    <name evidence="21" type="ORF">ADEAN_001043000</name>
</gene>
<keyword evidence="7 17" id="KW-0378">Hydrolase</keyword>
<keyword evidence="14" id="KW-0325">Glycoprotein</keyword>
<keyword evidence="19" id="KW-1133">Transmembrane helix</keyword>
<keyword evidence="6" id="KW-0732">Signal</keyword>
<proteinExistence type="inferred from homology"/>
<feature type="binding site" evidence="16">
    <location>
        <position position="157"/>
    </location>
    <ligand>
        <name>Zn(2+)</name>
        <dbReference type="ChEBI" id="CHEBI:29105"/>
        <note>catalytic</note>
    </ligand>
</feature>
<name>A0A7G2CSU1_9TRYP</name>
<dbReference type="GO" id="GO:0046872">
    <property type="term" value="F:metal ion binding"/>
    <property type="evidence" value="ECO:0007669"/>
    <property type="project" value="UniProtKB-KW"/>
</dbReference>
<evidence type="ECO:0000256" key="11">
    <source>
        <dbReference type="ARBA" id="ARBA00023136"/>
    </source>
</evidence>
<dbReference type="FunFam" id="3.90.132.10:FF:000001">
    <property type="entry name" value="leishmanolysin-like peptidase isoform X2"/>
    <property type="match status" value="1"/>
</dbReference>
<evidence type="ECO:0000256" key="15">
    <source>
        <dbReference type="PIRSR" id="PIRSR601577-1"/>
    </source>
</evidence>
<evidence type="ECO:0000313" key="22">
    <source>
        <dbReference type="Proteomes" id="UP000515908"/>
    </source>
</evidence>
<dbReference type="VEuPathDB" id="TriTrypDB:ADEAN_001043000"/>
<comment type="similarity">
    <text evidence="3 17">Belongs to the peptidase M8 family.</text>
</comment>
<dbReference type="InterPro" id="IPR000742">
    <property type="entry name" value="EGF"/>
</dbReference>
<keyword evidence="12" id="KW-0865">Zymogen</keyword>
<evidence type="ECO:0000256" key="3">
    <source>
        <dbReference type="ARBA" id="ARBA00005860"/>
    </source>
</evidence>
<keyword evidence="11 19" id="KW-0472">Membrane</keyword>
<dbReference type="InterPro" id="IPR009030">
    <property type="entry name" value="Growth_fac_rcpt_cys_sf"/>
</dbReference>
<dbReference type="GO" id="GO:0006508">
    <property type="term" value="P:proteolysis"/>
    <property type="evidence" value="ECO:0007669"/>
    <property type="project" value="UniProtKB-KW"/>
</dbReference>
<organism evidence="21 22">
    <name type="scientific">Angomonas deanei</name>
    <dbReference type="NCBI Taxonomy" id="59799"/>
    <lineage>
        <taxon>Eukaryota</taxon>
        <taxon>Discoba</taxon>
        <taxon>Euglenozoa</taxon>
        <taxon>Kinetoplastea</taxon>
        <taxon>Metakinetoplastina</taxon>
        <taxon>Trypanosomatida</taxon>
        <taxon>Trypanosomatidae</taxon>
        <taxon>Strigomonadinae</taxon>
        <taxon>Angomonas</taxon>
    </lineage>
</organism>
<feature type="domain" description="EGF-like" evidence="20">
    <location>
        <begin position="552"/>
        <end position="581"/>
    </location>
</feature>
<evidence type="ECO:0000256" key="7">
    <source>
        <dbReference type="ARBA" id="ARBA00022801"/>
    </source>
</evidence>
<keyword evidence="19" id="KW-0812">Transmembrane</keyword>
<dbReference type="PANTHER" id="PTHR10942">
    <property type="entry name" value="LEISHMANOLYSIN-LIKE PEPTIDASE"/>
    <property type="match status" value="1"/>
</dbReference>
<keyword evidence="13" id="KW-1015">Disulfide bond</keyword>
<dbReference type="Pfam" id="PF01457">
    <property type="entry name" value="Peptidase_M8"/>
    <property type="match status" value="1"/>
</dbReference>
<dbReference type="SUPFAM" id="SSF57184">
    <property type="entry name" value="Growth factor receptor domain"/>
    <property type="match status" value="2"/>
</dbReference>
<feature type="compositionally biased region" description="Low complexity" evidence="18">
    <location>
        <begin position="722"/>
        <end position="737"/>
    </location>
</feature>
<evidence type="ECO:0000256" key="16">
    <source>
        <dbReference type="PIRSR" id="PIRSR601577-2"/>
    </source>
</evidence>
<feature type="compositionally biased region" description="Low complexity" evidence="18">
    <location>
        <begin position="745"/>
        <end position="787"/>
    </location>
</feature>
<keyword evidence="5 16" id="KW-0479">Metal-binding</keyword>
<dbReference type="SUPFAM" id="SSF55486">
    <property type="entry name" value="Metalloproteases ('zincins'), catalytic domain"/>
    <property type="match status" value="1"/>
</dbReference>
<evidence type="ECO:0000256" key="9">
    <source>
        <dbReference type="ARBA" id="ARBA00022889"/>
    </source>
</evidence>
<evidence type="ECO:0000256" key="17">
    <source>
        <dbReference type="RuleBase" id="RU366077"/>
    </source>
</evidence>
<protein>
    <recommendedName>
        <fullName evidence="17">Leishmanolysin-like peptidase</fullName>
        <ecNumber evidence="17">3.4.24.-</ecNumber>
    </recommendedName>
</protein>
<evidence type="ECO:0000256" key="5">
    <source>
        <dbReference type="ARBA" id="ARBA00022723"/>
    </source>
</evidence>
<dbReference type="PRINTS" id="PR00782">
    <property type="entry name" value="LSHMANOLYSIN"/>
</dbReference>
<dbReference type="InterPro" id="IPR001577">
    <property type="entry name" value="Peptidase_M8"/>
</dbReference>
<dbReference type="Gene3D" id="3.10.170.20">
    <property type="match status" value="1"/>
</dbReference>
<evidence type="ECO:0000256" key="14">
    <source>
        <dbReference type="ARBA" id="ARBA00023180"/>
    </source>
</evidence>
<keyword evidence="9" id="KW-0130">Cell adhesion</keyword>
<evidence type="ECO:0000256" key="8">
    <source>
        <dbReference type="ARBA" id="ARBA00022833"/>
    </source>
</evidence>
<feature type="domain" description="EGF-like" evidence="20">
    <location>
        <begin position="586"/>
        <end position="615"/>
    </location>
</feature>
<evidence type="ECO:0000256" key="18">
    <source>
        <dbReference type="SAM" id="MobiDB-lite"/>
    </source>
</evidence>
<evidence type="ECO:0000256" key="6">
    <source>
        <dbReference type="ARBA" id="ARBA00022729"/>
    </source>
</evidence>
<feature type="domain" description="EGF-like" evidence="20">
    <location>
        <begin position="518"/>
        <end position="547"/>
    </location>
</feature>
<evidence type="ECO:0000256" key="12">
    <source>
        <dbReference type="ARBA" id="ARBA00023145"/>
    </source>
</evidence>
<dbReference type="Gene3D" id="3.90.132.10">
    <property type="entry name" value="Leishmanolysin , domain 2"/>
    <property type="match status" value="1"/>
</dbReference>
<evidence type="ECO:0000313" key="21">
    <source>
        <dbReference type="EMBL" id="CAD2222876.1"/>
    </source>
</evidence>
<feature type="domain" description="EGF-like" evidence="20">
    <location>
        <begin position="484"/>
        <end position="513"/>
    </location>
</feature>
<dbReference type="SMART" id="SM00181">
    <property type="entry name" value="EGF"/>
    <property type="match status" value="6"/>
</dbReference>
<keyword evidence="10 16" id="KW-0482">Metalloprotease</keyword>
<dbReference type="Proteomes" id="UP000515908">
    <property type="component" value="Chromosome 28"/>
</dbReference>
<feature type="domain" description="EGF-like" evidence="20">
    <location>
        <begin position="450"/>
        <end position="479"/>
    </location>
</feature>
<keyword evidence="8 16" id="KW-0862">Zinc</keyword>
<dbReference type="EC" id="3.4.24.-" evidence="17"/>
<dbReference type="PANTHER" id="PTHR10942:SF0">
    <property type="entry name" value="LEISHMANOLYSIN-LIKE PEPTIDASE"/>
    <property type="match status" value="1"/>
</dbReference>
<keyword evidence="4 17" id="KW-0645">Protease</keyword>